<accession>A0A4P9XZW6</accession>
<name>A0A4P9XZW6_9FUNG</name>
<dbReference type="Proteomes" id="UP000267251">
    <property type="component" value="Unassembled WGS sequence"/>
</dbReference>
<evidence type="ECO:0000313" key="2">
    <source>
        <dbReference type="EMBL" id="RKP12033.1"/>
    </source>
</evidence>
<gene>
    <name evidence="2" type="ORF">BJ684DRAFT_21398</name>
</gene>
<sequence>MSIRSNTSQERGPDLTGTIYAAPSRPPFSIPWYFYDATEGVSVGQRSKDSARFTGNASVGTGLLGSLPSSYFPGPDGIRSSPWFETPSQGGLTSTLANSILGLIESLNANKRLDLQAPPLPAHGAIHFSHLDISRQELQVTLQIGSTRRLTSDPRLFRLYPTQGMRQLIAHTRLVAGLGLSQRS</sequence>
<reference evidence="3" key="1">
    <citation type="journal article" date="2018" name="Nat. Microbiol.">
        <title>Leveraging single-cell genomics to expand the fungal tree of life.</title>
        <authorList>
            <person name="Ahrendt S.R."/>
            <person name="Quandt C.A."/>
            <person name="Ciobanu D."/>
            <person name="Clum A."/>
            <person name="Salamov A."/>
            <person name="Andreopoulos B."/>
            <person name="Cheng J.F."/>
            <person name="Woyke T."/>
            <person name="Pelin A."/>
            <person name="Henrissat B."/>
            <person name="Reynolds N.K."/>
            <person name="Benny G.L."/>
            <person name="Smith M.E."/>
            <person name="James T.Y."/>
            <person name="Grigoriev I.V."/>
        </authorList>
    </citation>
    <scope>NUCLEOTIDE SEQUENCE [LARGE SCALE GENOMIC DNA]</scope>
</reference>
<dbReference type="EMBL" id="KZ988516">
    <property type="protein sequence ID" value="RKP12033.1"/>
    <property type="molecule type" value="Genomic_DNA"/>
</dbReference>
<protein>
    <submittedName>
        <fullName evidence="2">Uncharacterized protein</fullName>
    </submittedName>
</protein>
<feature type="compositionally biased region" description="Polar residues" evidence="1">
    <location>
        <begin position="1"/>
        <end position="10"/>
    </location>
</feature>
<feature type="region of interest" description="Disordered" evidence="1">
    <location>
        <begin position="1"/>
        <end position="20"/>
    </location>
</feature>
<dbReference type="AlphaFoldDB" id="A0A4P9XZW6"/>
<evidence type="ECO:0000313" key="3">
    <source>
        <dbReference type="Proteomes" id="UP000267251"/>
    </source>
</evidence>
<organism evidence="2 3">
    <name type="scientific">Piptocephalis cylindrospora</name>
    <dbReference type="NCBI Taxonomy" id="1907219"/>
    <lineage>
        <taxon>Eukaryota</taxon>
        <taxon>Fungi</taxon>
        <taxon>Fungi incertae sedis</taxon>
        <taxon>Zoopagomycota</taxon>
        <taxon>Zoopagomycotina</taxon>
        <taxon>Zoopagomycetes</taxon>
        <taxon>Zoopagales</taxon>
        <taxon>Piptocephalidaceae</taxon>
        <taxon>Piptocephalis</taxon>
    </lineage>
</organism>
<keyword evidence="3" id="KW-1185">Reference proteome</keyword>
<evidence type="ECO:0000256" key="1">
    <source>
        <dbReference type="SAM" id="MobiDB-lite"/>
    </source>
</evidence>
<proteinExistence type="predicted"/>